<organism evidence="2 3">
    <name type="scientific">Pleuronectes platessa</name>
    <name type="common">European plaice</name>
    <dbReference type="NCBI Taxonomy" id="8262"/>
    <lineage>
        <taxon>Eukaryota</taxon>
        <taxon>Metazoa</taxon>
        <taxon>Chordata</taxon>
        <taxon>Craniata</taxon>
        <taxon>Vertebrata</taxon>
        <taxon>Euteleostomi</taxon>
        <taxon>Actinopterygii</taxon>
        <taxon>Neopterygii</taxon>
        <taxon>Teleostei</taxon>
        <taxon>Neoteleostei</taxon>
        <taxon>Acanthomorphata</taxon>
        <taxon>Carangaria</taxon>
        <taxon>Pleuronectiformes</taxon>
        <taxon>Pleuronectoidei</taxon>
        <taxon>Pleuronectidae</taxon>
        <taxon>Pleuronectes</taxon>
    </lineage>
</organism>
<dbReference type="Proteomes" id="UP001153269">
    <property type="component" value="Unassembled WGS sequence"/>
</dbReference>
<dbReference type="AlphaFoldDB" id="A0A9N7YW36"/>
<evidence type="ECO:0000313" key="3">
    <source>
        <dbReference type="Proteomes" id="UP001153269"/>
    </source>
</evidence>
<evidence type="ECO:0000313" key="2">
    <source>
        <dbReference type="EMBL" id="CAB1442095.1"/>
    </source>
</evidence>
<accession>A0A9N7YW36</accession>
<evidence type="ECO:0000256" key="1">
    <source>
        <dbReference type="SAM" id="MobiDB-lite"/>
    </source>
</evidence>
<feature type="region of interest" description="Disordered" evidence="1">
    <location>
        <begin position="139"/>
        <end position="173"/>
    </location>
</feature>
<protein>
    <submittedName>
        <fullName evidence="2">Uncharacterized protein</fullName>
    </submittedName>
</protein>
<feature type="compositionally biased region" description="Low complexity" evidence="1">
    <location>
        <begin position="142"/>
        <end position="152"/>
    </location>
</feature>
<name>A0A9N7YW36_PLEPL</name>
<dbReference type="EMBL" id="CADEAL010002779">
    <property type="protein sequence ID" value="CAB1442095.1"/>
    <property type="molecule type" value="Genomic_DNA"/>
</dbReference>
<keyword evidence="3" id="KW-1185">Reference proteome</keyword>
<sequence>MAKTRCKPMSHIRRRWSKPALTGAELLDDSPVDTNLSQEAISSTSCTTASTPFKTIQKDEKWQLTSTSAAAPGQDTYFRTWLRENEAERAAAERLQQENRGWLVEPAGKVTAHHNVHGFKPVRVEAKPAFSSGRVIMNTRTGGAASPAGPEAPWHRVKPTPSTELRLQDAGSR</sequence>
<reference evidence="2" key="1">
    <citation type="submission" date="2020-03" db="EMBL/GenBank/DDBJ databases">
        <authorList>
            <person name="Weist P."/>
        </authorList>
    </citation>
    <scope>NUCLEOTIDE SEQUENCE</scope>
</reference>
<proteinExistence type="predicted"/>
<comment type="caution">
    <text evidence="2">The sequence shown here is derived from an EMBL/GenBank/DDBJ whole genome shotgun (WGS) entry which is preliminary data.</text>
</comment>
<gene>
    <name evidence="2" type="ORF">PLEPLA_LOCUS29798</name>
</gene>